<gene>
    <name evidence="2" type="primary">ORF3</name>
</gene>
<feature type="transmembrane region" description="Helical" evidence="1">
    <location>
        <begin position="23"/>
        <end position="42"/>
    </location>
</feature>
<keyword evidence="1" id="KW-1133">Transmembrane helix</keyword>
<evidence type="ECO:0000256" key="1">
    <source>
        <dbReference type="SAM" id="Phobius"/>
    </source>
</evidence>
<accession>A0A089G0E9</accession>
<reference evidence="2 3" key="1">
    <citation type="journal article" date="2014" name="J. Virol.">
        <title>Two Novel Simian Arteriviruses in Captive and Wild Baboons (Papio spp.).</title>
        <authorList>
            <person name="Bailey A.L."/>
            <person name="Lauck M."/>
            <person name="Sibley S.D."/>
            <person name="Pecotte J."/>
            <person name="Rice K."/>
            <person name="Weny G."/>
            <person name="Tumukunde A."/>
            <person name="Hyeroba D."/>
            <person name="Greene J."/>
            <person name="Correll M."/>
            <person name="Gleicher M."/>
            <person name="Friedrich T.C."/>
            <person name="Jahrling P.B."/>
            <person name="Kuhn J.H."/>
            <person name="Goldberg T.L."/>
            <person name="Rogers J."/>
            <person name="O'Connor D.H."/>
        </authorList>
    </citation>
    <scope>NUCLEOTIDE SEQUENCE [LARGE SCALE GENOMIC DNA]</scope>
    <source>
        <strain evidence="2">MYBV_M75</strain>
    </source>
</reference>
<dbReference type="EMBL" id="KM110940">
    <property type="protein sequence ID" value="AIP91252.1"/>
    <property type="molecule type" value="Genomic_RNA"/>
</dbReference>
<protein>
    <submittedName>
        <fullName evidence="2">GP3 protein</fullName>
    </submittedName>
</protein>
<sequence>MHSASLPCCRAHLSSLLCTPTNLLLHTIFACSICFLLGVGGASGSDTNQSCFLSNSSDYVLVGVFGYKEVVNLTSDRTDIVQALCRICNCSTSPCSCSPPSSDLAWVTTHPLQHLLLLITVLLPNQFHLRRPPTVRAHGAVTT</sequence>
<keyword evidence="1" id="KW-0812">Transmembrane</keyword>
<organism evidence="2 3">
    <name type="scientific">Mikumi yellow baboon virus 1</name>
    <dbReference type="NCBI Taxonomy" id="1546177"/>
    <lineage>
        <taxon>Viruses</taxon>
        <taxon>Riboviria</taxon>
        <taxon>Orthornavirae</taxon>
        <taxon>Pisuviricota</taxon>
        <taxon>Pisoniviricetes</taxon>
        <taxon>Nidovirales</taxon>
        <taxon>Arnidovirineae</taxon>
        <taxon>Arteriviridae</taxon>
        <taxon>Simarterivirinae</taxon>
        <taxon>Thetaarterivirus</taxon>
        <taxon>Mitartevirus</taxon>
        <taxon>Thetaarterivirus mikelba</taxon>
        <taxon>Thetaarterivirus mikelba 1</taxon>
    </lineage>
</organism>
<dbReference type="Proteomes" id="UP000123877">
    <property type="component" value="Genome"/>
</dbReference>
<evidence type="ECO:0000313" key="2">
    <source>
        <dbReference type="EMBL" id="AIP91252.1"/>
    </source>
</evidence>
<name>A0A089G0E9_9NIDO</name>
<keyword evidence="1" id="KW-0472">Membrane</keyword>
<evidence type="ECO:0000313" key="3">
    <source>
        <dbReference type="Proteomes" id="UP000123877"/>
    </source>
</evidence>
<proteinExistence type="predicted"/>